<name>A0A9W8TDW0_9HYPO</name>
<proteinExistence type="predicted"/>
<sequence>MSRDFHKCSTSELDNAGYNALIITEIGRLRAQINEEAVCELASSLNHGKPCTIEYPSKVVGSGSFMGCANYHARIRFGDGSSSWLMRVPRVSSFAVGFPVSLAEYLIRSEYATLKFLETTAVPAPRAFSFGIPSQGTDHGIGVCFLLMEELPGKPWNGQGDAVKIWKRLAEIYMELEKHPFSKAGSLSVESPEDLPSVSATASDRFVCLDPYGPFETSAAYYTAWAEQYLALIADGQLYPQFPIKAYLVYRFLQDNAFQLSDSEDKFFLKHVDDKGDHLMVDQDLNITGIIDWQMARIVPRREAFALSLVSADMKALCGGNVSLSTKDLALSNALREKGAWLASHTGDEKVRRFFWGLGLEPNWTYALPLANAILRVFGFEQGWDEWKEVALKQYEGDKRLKILIEESSGSTY</sequence>
<dbReference type="AlphaFoldDB" id="A0A9W8TDW0"/>
<reference evidence="2" key="1">
    <citation type="submission" date="2022-10" db="EMBL/GenBank/DDBJ databases">
        <title>Tapping the CABI collections for fungal endophytes: first genome assemblies for Collariella, Neodidymelliopsis, Ascochyta clinopodiicola, Didymella pomorum, Didymosphaeria variabile, Neocosmospora piperis and Neocucurbitaria cava.</title>
        <authorList>
            <person name="Hill R."/>
        </authorList>
    </citation>
    <scope>NUCLEOTIDE SEQUENCE</scope>
    <source>
        <strain evidence="2">IMI 366586</strain>
    </source>
</reference>
<dbReference type="PANTHER" id="PTHR21310">
    <property type="entry name" value="AMINOGLYCOSIDE PHOSPHOTRANSFERASE-RELATED-RELATED"/>
    <property type="match status" value="1"/>
</dbReference>
<dbReference type="Proteomes" id="UP001140502">
    <property type="component" value="Unassembled WGS sequence"/>
</dbReference>
<gene>
    <name evidence="2" type="ORF">N0V84_011768</name>
</gene>
<dbReference type="InterPro" id="IPR051678">
    <property type="entry name" value="AGP_Transferase"/>
</dbReference>
<dbReference type="Gene3D" id="3.90.1200.10">
    <property type="match status" value="1"/>
</dbReference>
<evidence type="ECO:0000313" key="2">
    <source>
        <dbReference type="EMBL" id="KAJ4308985.1"/>
    </source>
</evidence>
<dbReference type="OrthoDB" id="5327538at2759"/>
<protein>
    <recommendedName>
        <fullName evidence="1">Aminoglycoside phosphotransferase domain-containing protein</fullName>
    </recommendedName>
</protein>
<dbReference type="EMBL" id="JAPEUR010000473">
    <property type="protein sequence ID" value="KAJ4308985.1"/>
    <property type="molecule type" value="Genomic_DNA"/>
</dbReference>
<evidence type="ECO:0000313" key="3">
    <source>
        <dbReference type="Proteomes" id="UP001140502"/>
    </source>
</evidence>
<comment type="caution">
    <text evidence="2">The sequence shown here is derived from an EMBL/GenBank/DDBJ whole genome shotgun (WGS) entry which is preliminary data.</text>
</comment>
<keyword evidence="3" id="KW-1185">Reference proteome</keyword>
<accession>A0A9W8TDW0</accession>
<feature type="domain" description="Aminoglycoside phosphotransferase" evidence="1">
    <location>
        <begin position="106"/>
        <end position="307"/>
    </location>
</feature>
<dbReference type="SUPFAM" id="SSF56112">
    <property type="entry name" value="Protein kinase-like (PK-like)"/>
    <property type="match status" value="1"/>
</dbReference>
<dbReference type="InterPro" id="IPR002575">
    <property type="entry name" value="Aminoglycoside_PTrfase"/>
</dbReference>
<organism evidence="2 3">
    <name type="scientific">Fusarium piperis</name>
    <dbReference type="NCBI Taxonomy" id="1435070"/>
    <lineage>
        <taxon>Eukaryota</taxon>
        <taxon>Fungi</taxon>
        <taxon>Dikarya</taxon>
        <taxon>Ascomycota</taxon>
        <taxon>Pezizomycotina</taxon>
        <taxon>Sordariomycetes</taxon>
        <taxon>Hypocreomycetidae</taxon>
        <taxon>Hypocreales</taxon>
        <taxon>Nectriaceae</taxon>
        <taxon>Fusarium</taxon>
        <taxon>Fusarium solani species complex</taxon>
    </lineage>
</organism>
<dbReference type="InterPro" id="IPR011009">
    <property type="entry name" value="Kinase-like_dom_sf"/>
</dbReference>
<dbReference type="Pfam" id="PF01636">
    <property type="entry name" value="APH"/>
    <property type="match status" value="1"/>
</dbReference>
<dbReference type="PANTHER" id="PTHR21310:SF15">
    <property type="entry name" value="AMINOGLYCOSIDE PHOSPHOTRANSFERASE DOMAIN-CONTAINING PROTEIN"/>
    <property type="match status" value="1"/>
</dbReference>
<evidence type="ECO:0000259" key="1">
    <source>
        <dbReference type="Pfam" id="PF01636"/>
    </source>
</evidence>